<comment type="caution">
    <text evidence="3">The sequence shown here is derived from an EMBL/GenBank/DDBJ whole genome shotgun (WGS) entry which is preliminary data.</text>
</comment>
<name>A0ABQ6HQ06_9MICO</name>
<evidence type="ECO:0000313" key="4">
    <source>
        <dbReference type="Proteomes" id="UP001157109"/>
    </source>
</evidence>
<reference evidence="4" key="1">
    <citation type="journal article" date="2019" name="Int. J. Syst. Evol. Microbiol.">
        <title>The Global Catalogue of Microorganisms (GCM) 10K type strain sequencing project: providing services to taxonomists for standard genome sequencing and annotation.</title>
        <authorList>
            <consortium name="The Broad Institute Genomics Platform"/>
            <consortium name="The Broad Institute Genome Sequencing Center for Infectious Disease"/>
            <person name="Wu L."/>
            <person name="Ma J."/>
        </authorList>
    </citation>
    <scope>NUCLEOTIDE SEQUENCE [LARGE SCALE GENOMIC DNA]</scope>
    <source>
        <strain evidence="4">NBRC 105830</strain>
    </source>
</reference>
<feature type="transmembrane region" description="Helical" evidence="2">
    <location>
        <begin position="185"/>
        <end position="205"/>
    </location>
</feature>
<evidence type="ECO:0000256" key="1">
    <source>
        <dbReference type="SAM" id="MobiDB-lite"/>
    </source>
</evidence>
<keyword evidence="2" id="KW-0812">Transmembrane</keyword>
<feature type="region of interest" description="Disordered" evidence="1">
    <location>
        <begin position="290"/>
        <end position="324"/>
    </location>
</feature>
<dbReference type="EMBL" id="BSUJ01000001">
    <property type="protein sequence ID" value="GMA20559.1"/>
    <property type="molecule type" value="Genomic_DNA"/>
</dbReference>
<evidence type="ECO:0000313" key="3">
    <source>
        <dbReference type="EMBL" id="GMA20559.1"/>
    </source>
</evidence>
<sequence length="324" mass="34196">MNEPTTVLPEANGQREVQHYVERVRAALADLPSDVVDDLTLGMEADLAEMRAEMGPGAGDPLTARLGEPEVYAADLRAAAGIPAATGSRELGARDPLADLRRSWDRLRAEQGWVDETARFLLTLRPAWWVVRGYAITALILAAPFGGLRSMVPPGPGFWVGTVAAVVSVRWGLRGPVDSTRTLLVRIANVVAGLVVAWLLVAISASQSLAGAQVAPADAGPAPAYSSMSGSYDLSNLYLYDQDGKRLSNLRVFDAMGQPVDQMDQDGVDELVRVDTVGVHHQNVYPKAIRGQDAWTPGAAPTSSPAAPQPAVSGATSAASPGTR</sequence>
<keyword evidence="4" id="KW-1185">Reference proteome</keyword>
<keyword evidence="2" id="KW-0472">Membrane</keyword>
<feature type="compositionally biased region" description="Low complexity" evidence="1">
    <location>
        <begin position="294"/>
        <end position="315"/>
    </location>
</feature>
<feature type="transmembrane region" description="Helical" evidence="2">
    <location>
        <begin position="157"/>
        <end position="173"/>
    </location>
</feature>
<accession>A0ABQ6HQ06</accession>
<dbReference type="RefSeq" id="WP_241444129.1">
    <property type="nucleotide sequence ID" value="NZ_BSUJ01000001.1"/>
</dbReference>
<evidence type="ECO:0000256" key="2">
    <source>
        <dbReference type="SAM" id="Phobius"/>
    </source>
</evidence>
<gene>
    <name evidence="3" type="ORF">GCM10025862_25800</name>
</gene>
<organism evidence="3 4">
    <name type="scientific">Arsenicicoccus piscis</name>
    <dbReference type="NCBI Taxonomy" id="673954"/>
    <lineage>
        <taxon>Bacteria</taxon>
        <taxon>Bacillati</taxon>
        <taxon>Actinomycetota</taxon>
        <taxon>Actinomycetes</taxon>
        <taxon>Micrococcales</taxon>
        <taxon>Intrasporangiaceae</taxon>
        <taxon>Arsenicicoccus</taxon>
    </lineage>
</organism>
<feature type="transmembrane region" description="Helical" evidence="2">
    <location>
        <begin position="127"/>
        <end position="145"/>
    </location>
</feature>
<keyword evidence="2" id="KW-1133">Transmembrane helix</keyword>
<protein>
    <recommendedName>
        <fullName evidence="5">DUF1707 domain-containing protein</fullName>
    </recommendedName>
</protein>
<evidence type="ECO:0008006" key="5">
    <source>
        <dbReference type="Google" id="ProtNLM"/>
    </source>
</evidence>
<dbReference type="Proteomes" id="UP001157109">
    <property type="component" value="Unassembled WGS sequence"/>
</dbReference>
<proteinExistence type="predicted"/>